<dbReference type="AlphaFoldDB" id="A0A6C0J020"/>
<feature type="region of interest" description="Disordered" evidence="1">
    <location>
        <begin position="24"/>
        <end position="94"/>
    </location>
</feature>
<evidence type="ECO:0000313" key="3">
    <source>
        <dbReference type="EMBL" id="QHT96983.1"/>
    </source>
</evidence>
<keyword evidence="2" id="KW-1133">Transmembrane helix</keyword>
<evidence type="ECO:0000256" key="2">
    <source>
        <dbReference type="SAM" id="Phobius"/>
    </source>
</evidence>
<feature type="transmembrane region" description="Helical" evidence="2">
    <location>
        <begin position="147"/>
        <end position="167"/>
    </location>
</feature>
<evidence type="ECO:0000256" key="1">
    <source>
        <dbReference type="SAM" id="MobiDB-lite"/>
    </source>
</evidence>
<proteinExistence type="predicted"/>
<keyword evidence="2" id="KW-0472">Membrane</keyword>
<organism evidence="3">
    <name type="scientific">viral metagenome</name>
    <dbReference type="NCBI Taxonomy" id="1070528"/>
    <lineage>
        <taxon>unclassified sequences</taxon>
        <taxon>metagenomes</taxon>
        <taxon>organismal metagenomes</taxon>
    </lineage>
</organism>
<keyword evidence="2" id="KW-0812">Transmembrane</keyword>
<feature type="transmembrane region" description="Helical" evidence="2">
    <location>
        <begin position="194"/>
        <end position="214"/>
    </location>
</feature>
<feature type="compositionally biased region" description="Polar residues" evidence="1">
    <location>
        <begin position="25"/>
        <end position="44"/>
    </location>
</feature>
<feature type="compositionally biased region" description="Polar residues" evidence="1">
    <location>
        <begin position="70"/>
        <end position="87"/>
    </location>
</feature>
<name>A0A6C0J020_9ZZZZ</name>
<protein>
    <submittedName>
        <fullName evidence="3">Uncharacterized protein</fullName>
    </submittedName>
</protein>
<reference evidence="3" key="1">
    <citation type="journal article" date="2020" name="Nature">
        <title>Giant virus diversity and host interactions through global metagenomics.</title>
        <authorList>
            <person name="Schulz F."/>
            <person name="Roux S."/>
            <person name="Paez-Espino D."/>
            <person name="Jungbluth S."/>
            <person name="Walsh D.A."/>
            <person name="Denef V.J."/>
            <person name="McMahon K.D."/>
            <person name="Konstantinidis K.T."/>
            <person name="Eloe-Fadrosh E.A."/>
            <person name="Kyrpides N.C."/>
            <person name="Woyke T."/>
        </authorList>
    </citation>
    <scope>NUCLEOTIDE SEQUENCE</scope>
    <source>
        <strain evidence="3">GVMAG-M-3300024510-1</strain>
    </source>
</reference>
<accession>A0A6C0J020</accession>
<dbReference type="EMBL" id="MN740271">
    <property type="protein sequence ID" value="QHT96983.1"/>
    <property type="molecule type" value="Genomic_DNA"/>
</dbReference>
<sequence>MSSDEINSDQKGLMARLEKIRASYASKTATNPPESLPGDTSNVRSILKPRALQQRNVPQANAVADETRNAKSSANDTENKASANPQNVPRLRPDVLRRNVPQNVSRNVPQNVPQNVSQNVSQNDVLRMRQQFERGNYSQDSSGSGRIIAFACLGFVFASFCANMFYIKNPPECAEDSDDEDEQEKKKKCKKDRFERTVTAGIVGAVFGVILYFVNGS</sequence>